<gene>
    <name evidence="1" type="ORF">J2W48_002865</name>
</gene>
<comment type="caution">
    <text evidence="1">The sequence shown here is derived from an EMBL/GenBank/DDBJ whole genome shotgun (WGS) entry which is preliminary data.</text>
</comment>
<accession>A0ABU1Y9K4</accession>
<keyword evidence="2" id="KW-1185">Reference proteome</keyword>
<protein>
    <submittedName>
        <fullName evidence="1">Uncharacterized protein</fullName>
    </submittedName>
</protein>
<organism evidence="1 2">
    <name type="scientific">Flavobacterium piscis</name>
    <dbReference type="NCBI Taxonomy" id="1114874"/>
    <lineage>
        <taxon>Bacteria</taxon>
        <taxon>Pseudomonadati</taxon>
        <taxon>Bacteroidota</taxon>
        <taxon>Flavobacteriia</taxon>
        <taxon>Flavobacteriales</taxon>
        <taxon>Flavobacteriaceae</taxon>
        <taxon>Flavobacterium</taxon>
    </lineage>
</organism>
<dbReference type="RefSeq" id="WP_310282267.1">
    <property type="nucleotide sequence ID" value="NZ_JAVDWQ010000009.1"/>
</dbReference>
<dbReference type="Proteomes" id="UP001269081">
    <property type="component" value="Unassembled WGS sequence"/>
</dbReference>
<proteinExistence type="predicted"/>
<dbReference type="EMBL" id="JAVDWQ010000009">
    <property type="protein sequence ID" value="MDR7210914.1"/>
    <property type="molecule type" value="Genomic_DNA"/>
</dbReference>
<sequence length="468" mass="54774">MSVKYTKYRSFLLPKEVVEVLFLTAHHIPLQDNKESEIIVGLSVINDILSKSNQNRNLDAYPLHCIPMDSRFLQTKYGNDYNNYMTWLIIHNVIWHDFYFEGRTTHYYLQSNETYLSKINFLCRENDIPVESIGAVIDTYCLRDNIKISLESHDSKGIDVNQKNRIFNSWYKIKVPITKTNKKFLTKDYETDSTYINNAPKYIKKMGSHYRKGLKIQYEEALVHSENRYLNELSEAKTNKEEVSAFKRYSSRISSINAIHNGSLNKTLRFKRNSTNKRLDTNLTNMASDLRPFIVGYENMSYLDLSNSQPVLFNILLQSYRKNASEGLLNEIDNYFSITTSGKWYEWLQGLYGLSRNECKEIWMKIAYSENPHNKEVKKVFQKEFPLVYGIIAEIKKENHANFAIELQKIESKIFIDEICKELVGHDIIPYTMHDGLLVPSEHEIETLNIMQSILKDRLGTIPLIKVE</sequence>
<name>A0ABU1Y9K4_9FLAO</name>
<evidence type="ECO:0000313" key="1">
    <source>
        <dbReference type="EMBL" id="MDR7210914.1"/>
    </source>
</evidence>
<evidence type="ECO:0000313" key="2">
    <source>
        <dbReference type="Proteomes" id="UP001269081"/>
    </source>
</evidence>
<reference evidence="1 2" key="1">
    <citation type="submission" date="2023-07" db="EMBL/GenBank/DDBJ databases">
        <title>Sorghum-associated microbial communities from plants grown in Nebraska, USA.</title>
        <authorList>
            <person name="Schachtman D."/>
        </authorList>
    </citation>
    <scope>NUCLEOTIDE SEQUENCE [LARGE SCALE GENOMIC DNA]</scope>
    <source>
        <strain evidence="1 2">4129</strain>
    </source>
</reference>